<dbReference type="EC" id="3.4.14.-" evidence="7"/>
<proteinExistence type="inferred from homology"/>
<gene>
    <name evidence="8" type="ORF">C8P70_10954</name>
</gene>
<dbReference type="InterPro" id="IPR043504">
    <property type="entry name" value="Peptidase_S1_PA_chymotrypsin"/>
</dbReference>
<evidence type="ECO:0000256" key="5">
    <source>
        <dbReference type="ARBA" id="ARBA00022801"/>
    </source>
</evidence>
<reference evidence="8 9" key="1">
    <citation type="submission" date="2019-03" db="EMBL/GenBank/DDBJ databases">
        <title>Genomic Encyclopedia of Archaeal and Bacterial Type Strains, Phase II (KMG-II): from individual species to whole genera.</title>
        <authorList>
            <person name="Goeker M."/>
        </authorList>
    </citation>
    <scope>NUCLEOTIDE SEQUENCE [LARGE SCALE GENOMIC DNA]</scope>
    <source>
        <strain evidence="8 9">DSM 28213</strain>
    </source>
</reference>
<evidence type="ECO:0000256" key="6">
    <source>
        <dbReference type="ARBA" id="ARBA00022825"/>
    </source>
</evidence>
<dbReference type="GO" id="GO:0006508">
    <property type="term" value="P:proteolysis"/>
    <property type="evidence" value="ECO:0007669"/>
    <property type="project" value="UniProtKB-KW"/>
</dbReference>
<dbReference type="PANTHER" id="PTHR38469:SF1">
    <property type="entry name" value="PERIPLASMIC PEPTIDASE SUBFAMILY S1B"/>
    <property type="match status" value="1"/>
</dbReference>
<dbReference type="Pfam" id="PF10459">
    <property type="entry name" value="Peptidase_S46"/>
    <property type="match status" value="1"/>
</dbReference>
<evidence type="ECO:0000256" key="1">
    <source>
        <dbReference type="ARBA" id="ARBA00010491"/>
    </source>
</evidence>
<name>A0A4R7F7A6_9FLAO</name>
<keyword evidence="9" id="KW-1185">Reference proteome</keyword>
<keyword evidence="4" id="KW-0732">Signal</keyword>
<protein>
    <recommendedName>
        <fullName evidence="7">Dipeptidyl-peptidase</fullName>
        <ecNumber evidence="7">3.4.14.-</ecNumber>
    </recommendedName>
</protein>
<evidence type="ECO:0000256" key="3">
    <source>
        <dbReference type="ARBA" id="ARBA00022670"/>
    </source>
</evidence>
<dbReference type="Proteomes" id="UP000295215">
    <property type="component" value="Unassembled WGS sequence"/>
</dbReference>
<evidence type="ECO:0000313" key="8">
    <source>
        <dbReference type="EMBL" id="TDS60197.1"/>
    </source>
</evidence>
<organism evidence="8 9">
    <name type="scientific">Myroides indicus</name>
    <dbReference type="NCBI Taxonomy" id="1323422"/>
    <lineage>
        <taxon>Bacteria</taxon>
        <taxon>Pseudomonadati</taxon>
        <taxon>Bacteroidota</taxon>
        <taxon>Flavobacteriia</taxon>
        <taxon>Flavobacteriales</taxon>
        <taxon>Flavobacteriaceae</taxon>
        <taxon>Myroides</taxon>
    </lineage>
</organism>
<comment type="similarity">
    <text evidence="1 7">Belongs to the peptidase S46 family.</text>
</comment>
<evidence type="ECO:0000256" key="7">
    <source>
        <dbReference type="RuleBase" id="RU366067"/>
    </source>
</evidence>
<keyword evidence="6 7" id="KW-0720">Serine protease</keyword>
<evidence type="ECO:0000256" key="4">
    <source>
        <dbReference type="ARBA" id="ARBA00022729"/>
    </source>
</evidence>
<dbReference type="GO" id="GO:0008239">
    <property type="term" value="F:dipeptidyl-peptidase activity"/>
    <property type="evidence" value="ECO:0007669"/>
    <property type="project" value="UniProtKB-UniRule"/>
</dbReference>
<keyword evidence="5 7" id="KW-0378">Hydrolase</keyword>
<dbReference type="SUPFAM" id="SSF50494">
    <property type="entry name" value="Trypsin-like serine proteases"/>
    <property type="match status" value="1"/>
</dbReference>
<dbReference type="InterPro" id="IPR019500">
    <property type="entry name" value="Pep_S46"/>
</dbReference>
<dbReference type="GO" id="GO:0043171">
    <property type="term" value="P:peptide catabolic process"/>
    <property type="evidence" value="ECO:0007669"/>
    <property type="project" value="UniProtKB-UniRule"/>
</dbReference>
<dbReference type="AlphaFoldDB" id="A0A4R7F7A6"/>
<comment type="function">
    <text evidence="7">Catalyzes the removal of dipeptides from the N-terminus of oligopeptides.</text>
</comment>
<evidence type="ECO:0000256" key="2">
    <source>
        <dbReference type="ARBA" id="ARBA00022438"/>
    </source>
</evidence>
<dbReference type="EMBL" id="SOAG01000009">
    <property type="protein sequence ID" value="TDS60197.1"/>
    <property type="molecule type" value="Genomic_DNA"/>
</dbReference>
<dbReference type="GO" id="GO:0070009">
    <property type="term" value="F:serine-type aminopeptidase activity"/>
    <property type="evidence" value="ECO:0007669"/>
    <property type="project" value="UniProtKB-UniRule"/>
</dbReference>
<accession>A0A4R7F7A6</accession>
<dbReference type="PANTHER" id="PTHR38469">
    <property type="entry name" value="PERIPLASMIC PEPTIDASE SUBFAMILY S1B"/>
    <property type="match status" value="1"/>
</dbReference>
<keyword evidence="3 7" id="KW-0645">Protease</keyword>
<keyword evidence="2 7" id="KW-0031">Aminopeptidase</keyword>
<comment type="caution">
    <text evidence="8">The sequence shown here is derived from an EMBL/GenBank/DDBJ whole genome shotgun (WGS) entry which is preliminary data.</text>
</comment>
<sequence length="747" mass="85374">MKLTQYKLHLKTKKLFKKLSSHIRIHLNIIMKKIVLFITAFLLALPVKVKADEGMWFLMFIERLNQRDMEKMGLQLTAEEIYSINNHSLKDAIVQFDGGCTAEIVSDQGLVLTNHHCGYDKIADLSTPEDDILTNGFWAKDHASERPAKNLSVRFFVRMDDVTKRILGVVNDDMTELEREKAINQEIAKIQKENGEDGKYTVSVKSFFQGNEYYYFVYQDFNDVRLVGTPPNSIGKFGGDTDNWEWPRHTGDFSIFRVYTDKEGNPAEYSSENVPMKPKHHLPVSIAGISEGDFSMILGYPGRTNRWMPAQGVEQNIKFAYPAWVEGSRLGMDVLKKHMNESDEVRLAYASKYAGVANYWKNRQGMIDALTEHQTVAAKTKAEKEFSQWANQKENKAKYGNVIEDINVYYAATNEKARHDNYLMTILRTSSIAAAPYRLAGGMQAYIAGDEEKRTEMLPDFKAYIEDMYTGFDESLEREMLAEQLKLYATKSEGYEIAPYIAQIKEEYKGDFHKFVNEAFDKSVFGNKEKMEAFLNNPDQEDISEDLLLKVSTALLDKYRETPEHIAKLEDKYQKAYRLFVDGVRKSNPEGKYYPDANSTLRLTYGTVKDLPRGNKVNDAKENWYTTLKGTVDKHIPGDDEFDVPQRLIDLYKTKDYGQYAAKEGYLPVNFLTNHDITGGNSGSPVLNGKGELIGLAFDGNIEAMAGDVIYDPELQRTINVDIRYVLFIIDKFADAKHIVEEMTVMK</sequence>
<dbReference type="Gene3D" id="2.40.10.10">
    <property type="entry name" value="Trypsin-like serine proteases"/>
    <property type="match status" value="1"/>
</dbReference>
<dbReference type="InterPro" id="IPR009003">
    <property type="entry name" value="Peptidase_S1_PA"/>
</dbReference>
<evidence type="ECO:0000313" key="9">
    <source>
        <dbReference type="Proteomes" id="UP000295215"/>
    </source>
</evidence>